<evidence type="ECO:0000256" key="3">
    <source>
        <dbReference type="SAM" id="MobiDB-lite"/>
    </source>
</evidence>
<keyword evidence="2" id="KW-0694">RNA-binding</keyword>
<dbReference type="Pfam" id="PF15247">
    <property type="entry name" value="SLBP_RNA_bind"/>
    <property type="match status" value="1"/>
</dbReference>
<evidence type="ECO:0000313" key="6">
    <source>
        <dbReference type="Proteomes" id="UP001432322"/>
    </source>
</evidence>
<protein>
    <recommendedName>
        <fullName evidence="4">Histone RNA hairpin-binding protein RNA-binding domain-containing protein</fullName>
    </recommendedName>
</protein>
<dbReference type="EMBL" id="BTSY01000002">
    <property type="protein sequence ID" value="GMT12697.1"/>
    <property type="molecule type" value="Genomic_DNA"/>
</dbReference>
<feature type="domain" description="Histone RNA hairpin-binding protein RNA-binding" evidence="4">
    <location>
        <begin position="232"/>
        <end position="299"/>
    </location>
</feature>
<dbReference type="InterPro" id="IPR038294">
    <property type="entry name" value="SLBP_RNA_bind_sf"/>
</dbReference>
<sequence length="378" mass="42739">PNRCRFSHRCFKLHTTAHSSLNDMSTRNRSKSPVELRRSPRKKAWASPLKTPTRNALANSNLFNDSDFSPLNESWADITEKDEECTARLLSTAERSKRKANSPKRVITKPKFVRSLELEKGISSSGRRSGDRHQETRGRQEERSAPRSQASRKRHLSNTSTVVDGGDDGASPRKRAAPSSSGRPARKNMKPEGTPSPARSRLFSAKSMSSPATGDFRPKEFYEEPTLGWCKDEKTIEKRNKEIEKAKQKPVYSQYLKEVAIAERIKGVHPRTPNKLINYSRRSWDSQVKSWKRSLYMWAGEEPSESANTSFYSETSEEQQQPMQEQDDDKPILAKLKFEDIHDTGVTTLMGRFDTSDESTLKATSATVDGPVTFPGDL</sequence>
<dbReference type="GO" id="GO:0051028">
    <property type="term" value="P:mRNA transport"/>
    <property type="evidence" value="ECO:0007669"/>
    <property type="project" value="TreeGrafter"/>
</dbReference>
<dbReference type="PANTHER" id="PTHR17408:SF0">
    <property type="entry name" value="HISTONE RNA HAIRPIN-BINDING PROTEIN"/>
    <property type="match status" value="1"/>
</dbReference>
<dbReference type="InterPro" id="IPR026502">
    <property type="entry name" value="SLBP1/SLBP2"/>
</dbReference>
<dbReference type="GO" id="GO:0003729">
    <property type="term" value="F:mRNA binding"/>
    <property type="evidence" value="ECO:0007669"/>
    <property type="project" value="InterPro"/>
</dbReference>
<comment type="similarity">
    <text evidence="1">Belongs to the SLBP family.</text>
</comment>
<dbReference type="InterPro" id="IPR029344">
    <property type="entry name" value="SLBP_RNA_bind"/>
</dbReference>
<feature type="region of interest" description="Disordered" evidence="3">
    <location>
        <begin position="353"/>
        <end position="378"/>
    </location>
</feature>
<feature type="compositionally biased region" description="Basic and acidic residues" evidence="3">
    <location>
        <begin position="128"/>
        <end position="145"/>
    </location>
</feature>
<dbReference type="AlphaFoldDB" id="A0AAV5UZI4"/>
<dbReference type="GO" id="GO:0006398">
    <property type="term" value="P:mRNA 3'-end processing by stem-loop binding and cleavage"/>
    <property type="evidence" value="ECO:0007669"/>
    <property type="project" value="TreeGrafter"/>
</dbReference>
<proteinExistence type="inferred from homology"/>
<dbReference type="PANTHER" id="PTHR17408">
    <property type="entry name" value="HISTONE RNA HAIRPIN-BINDING PROTEIN"/>
    <property type="match status" value="1"/>
</dbReference>
<dbReference type="Proteomes" id="UP001432322">
    <property type="component" value="Unassembled WGS sequence"/>
</dbReference>
<dbReference type="GO" id="GO:0071207">
    <property type="term" value="F:histone pre-mRNA stem-loop binding"/>
    <property type="evidence" value="ECO:0007669"/>
    <property type="project" value="TreeGrafter"/>
</dbReference>
<accession>A0AAV5UZI4</accession>
<evidence type="ECO:0000259" key="4">
    <source>
        <dbReference type="Pfam" id="PF15247"/>
    </source>
</evidence>
<feature type="compositionally biased region" description="Basic residues" evidence="3">
    <location>
        <begin position="96"/>
        <end position="112"/>
    </location>
</feature>
<reference evidence="5" key="1">
    <citation type="submission" date="2023-10" db="EMBL/GenBank/DDBJ databases">
        <title>Genome assembly of Pristionchus species.</title>
        <authorList>
            <person name="Yoshida K."/>
            <person name="Sommer R.J."/>
        </authorList>
    </citation>
    <scope>NUCLEOTIDE SEQUENCE</scope>
    <source>
        <strain evidence="5">RS5133</strain>
    </source>
</reference>
<comment type="caution">
    <text evidence="5">The sequence shown here is derived from an EMBL/GenBank/DDBJ whole genome shotgun (WGS) entry which is preliminary data.</text>
</comment>
<dbReference type="GO" id="GO:0071204">
    <property type="term" value="C:histone pre-mRNA 3'end processing complex"/>
    <property type="evidence" value="ECO:0007669"/>
    <property type="project" value="TreeGrafter"/>
</dbReference>
<keyword evidence="6" id="KW-1185">Reference proteome</keyword>
<organism evidence="5 6">
    <name type="scientific">Pristionchus fissidentatus</name>
    <dbReference type="NCBI Taxonomy" id="1538716"/>
    <lineage>
        <taxon>Eukaryota</taxon>
        <taxon>Metazoa</taxon>
        <taxon>Ecdysozoa</taxon>
        <taxon>Nematoda</taxon>
        <taxon>Chromadorea</taxon>
        <taxon>Rhabditida</taxon>
        <taxon>Rhabditina</taxon>
        <taxon>Diplogasteromorpha</taxon>
        <taxon>Diplogasteroidea</taxon>
        <taxon>Neodiplogasteridae</taxon>
        <taxon>Pristionchus</taxon>
    </lineage>
</organism>
<gene>
    <name evidence="5" type="ORF">PFISCL1PPCAC_3994</name>
</gene>
<dbReference type="Gene3D" id="1.10.8.1120">
    <property type="entry name" value="Histone RNA hairpin-binding protein RNA-binding domain"/>
    <property type="match status" value="1"/>
</dbReference>
<feature type="region of interest" description="Disordered" evidence="3">
    <location>
        <begin position="306"/>
        <end position="328"/>
    </location>
</feature>
<dbReference type="GO" id="GO:0005737">
    <property type="term" value="C:cytoplasm"/>
    <property type="evidence" value="ECO:0007669"/>
    <property type="project" value="TreeGrafter"/>
</dbReference>
<evidence type="ECO:0000313" key="5">
    <source>
        <dbReference type="EMBL" id="GMT12697.1"/>
    </source>
</evidence>
<feature type="non-terminal residue" evidence="5">
    <location>
        <position position="1"/>
    </location>
</feature>
<evidence type="ECO:0000256" key="1">
    <source>
        <dbReference type="ARBA" id="ARBA00006151"/>
    </source>
</evidence>
<evidence type="ECO:0000256" key="2">
    <source>
        <dbReference type="ARBA" id="ARBA00022884"/>
    </source>
</evidence>
<feature type="region of interest" description="Disordered" evidence="3">
    <location>
        <begin position="117"/>
        <end position="219"/>
    </location>
</feature>
<name>A0AAV5UZI4_9BILA</name>
<feature type="region of interest" description="Disordered" evidence="3">
    <location>
        <begin position="93"/>
        <end position="112"/>
    </location>
</feature>